<reference evidence="5 6" key="1">
    <citation type="submission" date="2017-11" db="EMBL/GenBank/DDBJ databases">
        <title>Genomic Encyclopedia of Archaeal and Bacterial Type Strains, Phase II (KMG-II): From Individual Species to Whole Genera.</title>
        <authorList>
            <person name="Goeker M."/>
        </authorList>
    </citation>
    <scope>NUCLEOTIDE SEQUENCE [LARGE SCALE GENOMIC DNA]</scope>
    <source>
        <strain evidence="5 6">DSM 25625</strain>
    </source>
</reference>
<dbReference type="GO" id="GO:0005524">
    <property type="term" value="F:ATP binding"/>
    <property type="evidence" value="ECO:0007669"/>
    <property type="project" value="UniProtKB-KW"/>
</dbReference>
<organism evidence="5 6">
    <name type="scientific">Compostimonas suwonensis</name>
    <dbReference type="NCBI Taxonomy" id="1048394"/>
    <lineage>
        <taxon>Bacteria</taxon>
        <taxon>Bacillati</taxon>
        <taxon>Actinomycetota</taxon>
        <taxon>Actinomycetes</taxon>
        <taxon>Micrococcales</taxon>
        <taxon>Microbacteriaceae</taxon>
        <taxon>Compostimonas</taxon>
    </lineage>
</organism>
<dbReference type="GO" id="GO:0005304">
    <property type="term" value="F:L-valine transmembrane transporter activity"/>
    <property type="evidence" value="ECO:0007669"/>
    <property type="project" value="TreeGrafter"/>
</dbReference>
<evidence type="ECO:0000313" key="5">
    <source>
        <dbReference type="EMBL" id="PJJ55610.1"/>
    </source>
</evidence>
<dbReference type="InterPro" id="IPR027417">
    <property type="entry name" value="P-loop_NTPase"/>
</dbReference>
<dbReference type="Gene3D" id="3.40.50.300">
    <property type="entry name" value="P-loop containing nucleotide triphosphate hydrolases"/>
    <property type="match status" value="1"/>
</dbReference>
<dbReference type="GO" id="GO:0016887">
    <property type="term" value="F:ATP hydrolysis activity"/>
    <property type="evidence" value="ECO:0007669"/>
    <property type="project" value="InterPro"/>
</dbReference>
<keyword evidence="1" id="KW-0813">Transport</keyword>
<dbReference type="PANTHER" id="PTHR45772:SF7">
    <property type="entry name" value="AMINO ACID ABC TRANSPORTER ATP-BINDING PROTEIN"/>
    <property type="match status" value="1"/>
</dbReference>
<dbReference type="InterPro" id="IPR032823">
    <property type="entry name" value="BCA_ABC_TP_C"/>
</dbReference>
<dbReference type="FunFam" id="3.40.50.300:FF:000421">
    <property type="entry name" value="Branched-chain amino acid ABC transporter ATP-binding protein"/>
    <property type="match status" value="1"/>
</dbReference>
<dbReference type="AlphaFoldDB" id="A0A2M9BCD3"/>
<accession>A0A2M9BCD3</accession>
<dbReference type="GO" id="GO:0042941">
    <property type="term" value="P:D-alanine transmembrane transport"/>
    <property type="evidence" value="ECO:0007669"/>
    <property type="project" value="TreeGrafter"/>
</dbReference>
<dbReference type="InterPro" id="IPR051120">
    <property type="entry name" value="ABC_AA/LPS_Transport"/>
</dbReference>
<dbReference type="SUPFAM" id="SSF52540">
    <property type="entry name" value="P-loop containing nucleoside triphosphate hydrolases"/>
    <property type="match status" value="1"/>
</dbReference>
<dbReference type="GO" id="GO:1903805">
    <property type="term" value="P:L-valine import across plasma membrane"/>
    <property type="evidence" value="ECO:0007669"/>
    <property type="project" value="TreeGrafter"/>
</dbReference>
<keyword evidence="3 5" id="KW-0067">ATP-binding</keyword>
<evidence type="ECO:0000256" key="1">
    <source>
        <dbReference type="ARBA" id="ARBA00022448"/>
    </source>
</evidence>
<name>A0A2M9BCD3_9MICO</name>
<protein>
    <submittedName>
        <fullName evidence="5">Branched-chain amino acid transport system ATP-binding protein</fullName>
    </submittedName>
</protein>
<dbReference type="PROSITE" id="PS50893">
    <property type="entry name" value="ABC_TRANSPORTER_2"/>
    <property type="match status" value="1"/>
</dbReference>
<dbReference type="PANTHER" id="PTHR45772">
    <property type="entry name" value="CONSERVED COMPONENT OF ABC TRANSPORTER FOR NATURAL AMINO ACIDS-RELATED"/>
    <property type="match status" value="1"/>
</dbReference>
<dbReference type="EMBL" id="PGFB01000005">
    <property type="protein sequence ID" value="PJJ55610.1"/>
    <property type="molecule type" value="Genomic_DNA"/>
</dbReference>
<evidence type="ECO:0000256" key="3">
    <source>
        <dbReference type="ARBA" id="ARBA00022840"/>
    </source>
</evidence>
<dbReference type="SMART" id="SM00382">
    <property type="entry name" value="AAA"/>
    <property type="match status" value="1"/>
</dbReference>
<proteinExistence type="predicted"/>
<feature type="domain" description="ABC transporter" evidence="4">
    <location>
        <begin position="3"/>
        <end position="250"/>
    </location>
</feature>
<dbReference type="InterPro" id="IPR003439">
    <property type="entry name" value="ABC_transporter-like_ATP-bd"/>
</dbReference>
<dbReference type="OrthoDB" id="9805514at2"/>
<keyword evidence="6" id="KW-1185">Reference proteome</keyword>
<comment type="caution">
    <text evidence="5">The sequence shown here is derived from an EMBL/GenBank/DDBJ whole genome shotgun (WGS) entry which is preliminary data.</text>
</comment>
<evidence type="ECO:0000259" key="4">
    <source>
        <dbReference type="PROSITE" id="PS50893"/>
    </source>
</evidence>
<dbReference type="CDD" id="cd03219">
    <property type="entry name" value="ABC_Mj1267_LivG_branched"/>
    <property type="match status" value="1"/>
</dbReference>
<dbReference type="GO" id="GO:0005886">
    <property type="term" value="C:plasma membrane"/>
    <property type="evidence" value="ECO:0007669"/>
    <property type="project" value="TreeGrafter"/>
</dbReference>
<dbReference type="GO" id="GO:0015188">
    <property type="term" value="F:L-isoleucine transmembrane transporter activity"/>
    <property type="evidence" value="ECO:0007669"/>
    <property type="project" value="TreeGrafter"/>
</dbReference>
<evidence type="ECO:0000256" key="2">
    <source>
        <dbReference type="ARBA" id="ARBA00022741"/>
    </source>
</evidence>
<dbReference type="GO" id="GO:1903806">
    <property type="term" value="P:L-isoleucine import across plasma membrane"/>
    <property type="evidence" value="ECO:0007669"/>
    <property type="project" value="TreeGrafter"/>
</dbReference>
<evidence type="ECO:0000313" key="6">
    <source>
        <dbReference type="Proteomes" id="UP000230161"/>
    </source>
</evidence>
<dbReference type="Pfam" id="PF12399">
    <property type="entry name" value="BCA_ABC_TP_C"/>
    <property type="match status" value="1"/>
</dbReference>
<dbReference type="InterPro" id="IPR003593">
    <property type="entry name" value="AAA+_ATPase"/>
</dbReference>
<dbReference type="Pfam" id="PF00005">
    <property type="entry name" value="ABC_tran"/>
    <property type="match status" value="1"/>
</dbReference>
<dbReference type="Proteomes" id="UP000230161">
    <property type="component" value="Unassembled WGS sequence"/>
</dbReference>
<keyword evidence="2" id="KW-0547">Nucleotide-binding</keyword>
<dbReference type="RefSeq" id="WP_100345720.1">
    <property type="nucleotide sequence ID" value="NZ_PGFB01000005.1"/>
</dbReference>
<dbReference type="GO" id="GO:0015192">
    <property type="term" value="F:L-phenylalanine transmembrane transporter activity"/>
    <property type="evidence" value="ECO:0007669"/>
    <property type="project" value="TreeGrafter"/>
</dbReference>
<dbReference type="GO" id="GO:0015808">
    <property type="term" value="P:L-alanine transport"/>
    <property type="evidence" value="ECO:0007669"/>
    <property type="project" value="TreeGrafter"/>
</dbReference>
<sequence>MKLEISGLTKNFGGLRALTDVSFTAEDGELTAVIGPNGAGKTTMFNCIAGFHRVSSGTVTLGGRVITGLKPAQVLGSGLARTFQLVRAFEGLTVLETVMTAGHARSGQRFGTAMLGLPSTRRSENVLRDEAYQTLAALGVEHLADSHLQELPYGQQRLVEIAKALATGADVLLLDEPAAGLHSTEVGYLASVLASIKETGRTVLMIEHNMPFVMGLADKIVVLDFGKKLAEGEPESVRTNQAVIDAYLGRADRDA</sequence>
<gene>
    <name evidence="5" type="ORF">CLV54_2957</name>
</gene>